<gene>
    <name evidence="5" type="ORF">P3T76_014888</name>
</gene>
<feature type="domain" description="Crinkler effector protein N-terminal" evidence="4">
    <location>
        <begin position="2"/>
        <end position="81"/>
    </location>
</feature>
<proteinExistence type="predicted"/>
<dbReference type="GO" id="GO:0005576">
    <property type="term" value="C:extracellular region"/>
    <property type="evidence" value="ECO:0007669"/>
    <property type="project" value="UniProtKB-SubCell"/>
</dbReference>
<keyword evidence="6" id="KW-1185">Reference proteome</keyword>
<accession>A0AAD9G0C0</accession>
<evidence type="ECO:0000313" key="6">
    <source>
        <dbReference type="Proteomes" id="UP001259832"/>
    </source>
</evidence>
<evidence type="ECO:0000256" key="1">
    <source>
        <dbReference type="ARBA" id="ARBA00004340"/>
    </source>
</evidence>
<reference evidence="5" key="1">
    <citation type="submission" date="2023-08" db="EMBL/GenBank/DDBJ databases">
        <title>Reference Genome Resource for the Citrus Pathogen Phytophthora citrophthora.</title>
        <authorList>
            <person name="Moller H."/>
            <person name="Coetzee B."/>
            <person name="Rose L.J."/>
            <person name="Van Niekerk J.M."/>
        </authorList>
    </citation>
    <scope>NUCLEOTIDE SEQUENCE</scope>
    <source>
        <strain evidence="5">STE-U-9442</strain>
    </source>
</reference>
<dbReference type="Pfam" id="PF20147">
    <property type="entry name" value="Crinkler"/>
    <property type="match status" value="1"/>
</dbReference>
<organism evidence="5 6">
    <name type="scientific">Phytophthora citrophthora</name>
    <dbReference type="NCBI Taxonomy" id="4793"/>
    <lineage>
        <taxon>Eukaryota</taxon>
        <taxon>Sar</taxon>
        <taxon>Stramenopiles</taxon>
        <taxon>Oomycota</taxon>
        <taxon>Peronosporomycetes</taxon>
        <taxon>Peronosporales</taxon>
        <taxon>Peronosporaceae</taxon>
        <taxon>Phytophthora</taxon>
    </lineage>
</organism>
<dbReference type="EMBL" id="JASMQC010000046">
    <property type="protein sequence ID" value="KAK1929671.1"/>
    <property type="molecule type" value="Genomic_DNA"/>
</dbReference>
<sequence length="345" mass="38860">MVKLFCALVGIENSVFEVDIEETASVSALKAKIHELNDDIKVPPRDLKLFIAKRDKGRGEWLTEEEVMKGVSDLTDLELLTSMRLEIGNAGLSEAIVQVEMTTAEIAKLMGPVNVLALVPQRQTELWVISESIPNVLNTKGIRCRVYRLAASYLGYYDPDLRAGDIDKALWYKETKLQIHIVFKEGMNFLVMFMICTERGALLFENELHHEGITQTSPLEGHEASTEVAPMHREAKELRHILTRDYLPDETDSPQGTVTSVSINVSIVELETDEFKYQSIEKSCHLISKEQPTHHKYDIDQNNRLALSSEMHGWYDGSNVVVPVMNISVESVSDGPEIGSRYKVT</sequence>
<dbReference type="Proteomes" id="UP001259832">
    <property type="component" value="Unassembled WGS sequence"/>
</dbReference>
<keyword evidence="3" id="KW-0964">Secreted</keyword>
<comment type="subcellular location">
    <subcellularLocation>
        <location evidence="1">Host cell</location>
    </subcellularLocation>
    <subcellularLocation>
        <location evidence="2">Secreted</location>
    </subcellularLocation>
</comment>
<dbReference type="InterPro" id="IPR045379">
    <property type="entry name" value="Crinkler_N"/>
</dbReference>
<comment type="caution">
    <text evidence="5">The sequence shown here is derived from an EMBL/GenBank/DDBJ whole genome shotgun (WGS) entry which is preliminary data.</text>
</comment>
<evidence type="ECO:0000259" key="4">
    <source>
        <dbReference type="Pfam" id="PF20147"/>
    </source>
</evidence>
<name>A0AAD9G0C0_9STRA</name>
<evidence type="ECO:0000256" key="3">
    <source>
        <dbReference type="ARBA" id="ARBA00022525"/>
    </source>
</evidence>
<dbReference type="GO" id="GO:0043657">
    <property type="term" value="C:host cell"/>
    <property type="evidence" value="ECO:0007669"/>
    <property type="project" value="UniProtKB-SubCell"/>
</dbReference>
<evidence type="ECO:0000256" key="2">
    <source>
        <dbReference type="ARBA" id="ARBA00004613"/>
    </source>
</evidence>
<evidence type="ECO:0000313" key="5">
    <source>
        <dbReference type="EMBL" id="KAK1929671.1"/>
    </source>
</evidence>
<dbReference type="AlphaFoldDB" id="A0AAD9G0C0"/>
<dbReference type="CDD" id="cd17039">
    <property type="entry name" value="Ubl_ubiquitin_like"/>
    <property type="match status" value="1"/>
</dbReference>
<protein>
    <recommendedName>
        <fullName evidence="4">Crinkler effector protein N-terminal domain-containing protein</fullName>
    </recommendedName>
</protein>